<evidence type="ECO:0000313" key="4">
    <source>
        <dbReference type="Proteomes" id="UP000054598"/>
    </source>
</evidence>
<proteinExistence type="predicted"/>
<evidence type="ECO:0000313" key="3">
    <source>
        <dbReference type="EMBL" id="KUL01710.1"/>
    </source>
</evidence>
<accession>A0A117MFT6</accession>
<feature type="compositionally biased region" description="Basic and acidic residues" evidence="1">
    <location>
        <begin position="562"/>
        <end position="580"/>
    </location>
</feature>
<feature type="compositionally biased region" description="Polar residues" evidence="1">
    <location>
        <begin position="582"/>
        <end position="602"/>
    </location>
</feature>
<dbReference type="SMART" id="SM00880">
    <property type="entry name" value="CHAD"/>
    <property type="match status" value="1"/>
</dbReference>
<dbReference type="PANTHER" id="PTHR39339">
    <property type="entry name" value="SLR1444 PROTEIN"/>
    <property type="match status" value="1"/>
</dbReference>
<protein>
    <submittedName>
        <fullName evidence="3">CHAD domain containing protein</fullName>
    </submittedName>
</protein>
<sequence length="602" mass="67950">MMTSAHDHGTCLYGARYISGLLKAFSAEIEGVRAADDIESVHRMRVASRRIRAALPLFKDCFSGKEYRFWNKEVRTITRALGAARDADVQIEFLLSIIGNVGERDSATRNGAELPQEITVAAEPATRDLLLGLKCLLLRLQQRRASLQPDVIAGIDRLESTGVVGVMEDTLAGYLEREEFRNTDVRSPAAYVHAFSHITQQIDEVFRFEPFIAMPDRTGEHHAMRIAVKRLRYTMEVFRDLYDCGIKEPLTPVKHLQDVLGELHDCDVWLGCLPEFLDSEKERQQEYFGHLEFFRIVEPGIRYLIDDRNRRRQELHALLVRTWTEQNEERLWESLRETISTPLLGRKQDTPAAVALIGDVRGNHPALAAVLNDARARGATLILNAGDSIGYGSSQNEVVRMLKTENIISVIGNLDRDVVGVKRVQKTSKNRKRHRTLLRVRRGLSRKSRRYLRTLPETVRLTLFGKRLLLTHGGPSSITDNISERALDQRLKHLAAEAEADIIVTGHSRRPFATEVDGVWFVNTGSAGKPGDGDSRAGYALLRQDPFAIEHIPVAYDEAPQEMHGEEDCEPDAIKGHKITEPTAQQIDRTTEAQQSNVEQHK</sequence>
<reference evidence="4" key="1">
    <citation type="journal article" date="2015" name="MBio">
        <title>Genome-Resolved Metagenomic Analysis Reveals Roles for Candidate Phyla and Other Microbial Community Members in Biogeochemical Transformations in Oil Reservoirs.</title>
        <authorList>
            <person name="Hu P."/>
            <person name="Tom L."/>
            <person name="Singh A."/>
            <person name="Thomas B.C."/>
            <person name="Baker B.J."/>
            <person name="Piceno Y.M."/>
            <person name="Andersen G.L."/>
            <person name="Banfield J.F."/>
        </authorList>
    </citation>
    <scope>NUCLEOTIDE SEQUENCE [LARGE SCALE GENOMIC DNA]</scope>
</reference>
<dbReference type="Pfam" id="PF12850">
    <property type="entry name" value="Metallophos_2"/>
    <property type="match status" value="1"/>
</dbReference>
<gene>
    <name evidence="3" type="ORF">XE10_0933</name>
</gene>
<dbReference type="PROSITE" id="PS51708">
    <property type="entry name" value="CHAD"/>
    <property type="match status" value="1"/>
</dbReference>
<dbReference type="Proteomes" id="UP000054598">
    <property type="component" value="Unassembled WGS sequence"/>
</dbReference>
<dbReference type="Pfam" id="PF05235">
    <property type="entry name" value="CHAD"/>
    <property type="match status" value="1"/>
</dbReference>
<dbReference type="InterPro" id="IPR029052">
    <property type="entry name" value="Metallo-depent_PP-like"/>
</dbReference>
<name>A0A117MFT6_9EURY</name>
<organism evidence="3 4">
    <name type="scientific">Methanoculleus marisnigri</name>
    <dbReference type="NCBI Taxonomy" id="2198"/>
    <lineage>
        <taxon>Archaea</taxon>
        <taxon>Methanobacteriati</taxon>
        <taxon>Methanobacteriota</taxon>
        <taxon>Stenosarchaea group</taxon>
        <taxon>Methanomicrobia</taxon>
        <taxon>Methanomicrobiales</taxon>
        <taxon>Methanomicrobiaceae</taxon>
        <taxon>Methanoculleus</taxon>
    </lineage>
</organism>
<comment type="caution">
    <text evidence="3">The sequence shown here is derived from an EMBL/GenBank/DDBJ whole genome shotgun (WGS) entry which is preliminary data.</text>
</comment>
<evidence type="ECO:0000256" key="1">
    <source>
        <dbReference type="SAM" id="MobiDB-lite"/>
    </source>
</evidence>
<dbReference type="Gene3D" id="1.40.20.10">
    <property type="entry name" value="CHAD domain"/>
    <property type="match status" value="1"/>
</dbReference>
<dbReference type="EMBL" id="LGHE01000090">
    <property type="protein sequence ID" value="KUL01710.1"/>
    <property type="molecule type" value="Genomic_DNA"/>
</dbReference>
<dbReference type="Gene3D" id="3.60.21.10">
    <property type="match status" value="1"/>
</dbReference>
<dbReference type="SUPFAM" id="SSF56300">
    <property type="entry name" value="Metallo-dependent phosphatases"/>
    <property type="match status" value="1"/>
</dbReference>
<dbReference type="InterPro" id="IPR024654">
    <property type="entry name" value="Calcineurin-like_PHP_lpxH"/>
</dbReference>
<evidence type="ECO:0000259" key="2">
    <source>
        <dbReference type="PROSITE" id="PS51708"/>
    </source>
</evidence>
<dbReference type="PANTHER" id="PTHR39339:SF1">
    <property type="entry name" value="CHAD DOMAIN-CONTAINING PROTEIN"/>
    <property type="match status" value="1"/>
</dbReference>
<dbReference type="InterPro" id="IPR038186">
    <property type="entry name" value="CHAD_dom_sf"/>
</dbReference>
<feature type="domain" description="CHAD" evidence="2">
    <location>
        <begin position="7"/>
        <end position="337"/>
    </location>
</feature>
<dbReference type="PATRIC" id="fig|2198.3.peg.788"/>
<dbReference type="InterPro" id="IPR007899">
    <property type="entry name" value="CHAD_dom"/>
</dbReference>
<dbReference type="AlphaFoldDB" id="A0A117MFT6"/>
<feature type="region of interest" description="Disordered" evidence="1">
    <location>
        <begin position="562"/>
        <end position="602"/>
    </location>
</feature>